<reference evidence="3" key="1">
    <citation type="journal article" date="2019" name="Int. J. Syst. Evol. Microbiol.">
        <title>The Global Catalogue of Microorganisms (GCM) 10K type strain sequencing project: providing services to taxonomists for standard genome sequencing and annotation.</title>
        <authorList>
            <consortium name="The Broad Institute Genomics Platform"/>
            <consortium name="The Broad Institute Genome Sequencing Center for Infectious Disease"/>
            <person name="Wu L."/>
            <person name="Ma J."/>
        </authorList>
    </citation>
    <scope>NUCLEOTIDE SEQUENCE [LARGE SCALE GENOMIC DNA]</scope>
    <source>
        <strain evidence="3">JCM 18958</strain>
    </source>
</reference>
<dbReference type="SUPFAM" id="SSF56059">
    <property type="entry name" value="Glutathione synthetase ATP-binding domain-like"/>
    <property type="match status" value="1"/>
</dbReference>
<name>A0ABP8X6L7_9MICC</name>
<keyword evidence="3" id="KW-1185">Reference proteome</keyword>
<evidence type="ECO:0008006" key="4">
    <source>
        <dbReference type="Google" id="ProtNLM"/>
    </source>
</evidence>
<gene>
    <name evidence="2" type="ORF">GCM10025781_18870</name>
</gene>
<comment type="caution">
    <text evidence="2">The sequence shown here is derived from an EMBL/GenBank/DDBJ whole genome shotgun (WGS) entry which is preliminary data.</text>
</comment>
<accession>A0ABP8X6L7</accession>
<evidence type="ECO:0000313" key="3">
    <source>
        <dbReference type="Proteomes" id="UP001501446"/>
    </source>
</evidence>
<evidence type="ECO:0000256" key="1">
    <source>
        <dbReference type="SAM" id="MobiDB-lite"/>
    </source>
</evidence>
<proteinExistence type="predicted"/>
<sequence length="356" mass="38304">MGWHVGIGTPIGGGMPGSSRESSAHHFVPKPRGDDSAFLRGVQTAVDEGSYDIVFGGGDDWMAALSAYKNRIPAVVAHPDKRAVDSGLDKVVLAETAEAVGLAAPYTVSATPEELSAWHGPVVVKCRAHWSQGQTRPHRIDARLFPDTSSARTQVDRILAAGAQPILQRPVNGGLSALIGIFHEGRLRARVQQVSPRLFPTPYGASSRAVTVPVDEDLVARSEKLLGNLGWSGLVELQFLAGDDGTAHLTDLNGRFYGSMALAEKARPGLVDAWARTELGEAFPELSDGRAGVRYSWFAGDLRRAVRERRGGFASDLLDSLRWGLRARHSVWDPRDPAPAGYLVTQRLQSLAPGKI</sequence>
<dbReference type="EMBL" id="BAABLN010000029">
    <property type="protein sequence ID" value="GAA4700772.1"/>
    <property type="molecule type" value="Genomic_DNA"/>
</dbReference>
<feature type="region of interest" description="Disordered" evidence="1">
    <location>
        <begin position="1"/>
        <end position="32"/>
    </location>
</feature>
<dbReference type="Proteomes" id="UP001501446">
    <property type="component" value="Unassembled WGS sequence"/>
</dbReference>
<protein>
    <recommendedName>
        <fullName evidence="4">ATP-grasp domain-containing protein</fullName>
    </recommendedName>
</protein>
<dbReference type="Gene3D" id="3.30.470.20">
    <property type="entry name" value="ATP-grasp fold, B domain"/>
    <property type="match status" value="1"/>
</dbReference>
<organism evidence="2 3">
    <name type="scientific">Kocuria gwangalliensis</name>
    <dbReference type="NCBI Taxonomy" id="501592"/>
    <lineage>
        <taxon>Bacteria</taxon>
        <taxon>Bacillati</taxon>
        <taxon>Actinomycetota</taxon>
        <taxon>Actinomycetes</taxon>
        <taxon>Micrococcales</taxon>
        <taxon>Micrococcaceae</taxon>
        <taxon>Kocuria</taxon>
    </lineage>
</organism>
<evidence type="ECO:0000313" key="2">
    <source>
        <dbReference type="EMBL" id="GAA4700772.1"/>
    </source>
</evidence>